<sequence length="377" mass="42536">MSEDKFKKLIKTAKPNNSHLKITALDLAKSRFALDQKFSALSALNAYPKINIPPSIISVIGVPPVVQQPDGFAKMIQHIDKFNNSFNYSISALNEKMAKSITSIALPQNNFAQSIPDLAKFSSFGIPSIANLTDHLKGISVIDEHFSKFNSINNPSYLSNLSSEMNKLQEFMAKMPTINEFATVFDAFEELEIEGIEDELEVARRIEEFEGNVNAIEEGSTTNPISFPNVKWFTGLFSAAVFTEIFRVLLEQGFNLSFLLSTYLSQQTPEHTIEIIQKVENVKSEASKTNSKIDNLHKTFEKHVFNSSKDTYFTPLKIVKENAVLRKAPSKVSPKEGLALRGQSVYILFQELDYYQVCYKDMNTNKTHMGYLHINCF</sequence>
<proteinExistence type="predicted"/>
<dbReference type="AlphaFoldDB" id="A0A7X9RSG5"/>
<evidence type="ECO:0000313" key="1">
    <source>
        <dbReference type="EMBL" id="NME67200.1"/>
    </source>
</evidence>
<protein>
    <recommendedName>
        <fullName evidence="3">SH3 domain-containing protein</fullName>
    </recommendedName>
</protein>
<reference evidence="1 2" key="1">
    <citation type="submission" date="2020-04" db="EMBL/GenBank/DDBJ databases">
        <title>Flammeovirga sp. SR4, a novel species isolated from seawater.</title>
        <authorList>
            <person name="Wang X."/>
        </authorList>
    </citation>
    <scope>NUCLEOTIDE SEQUENCE [LARGE SCALE GENOMIC DNA]</scope>
    <source>
        <strain evidence="1 2">ATCC 23126</strain>
    </source>
</reference>
<dbReference type="Proteomes" id="UP000576082">
    <property type="component" value="Unassembled WGS sequence"/>
</dbReference>
<dbReference type="EMBL" id="JABANE010000008">
    <property type="protein sequence ID" value="NME67200.1"/>
    <property type="molecule type" value="Genomic_DNA"/>
</dbReference>
<keyword evidence="2" id="KW-1185">Reference proteome</keyword>
<dbReference type="RefSeq" id="WP_169655375.1">
    <property type="nucleotide sequence ID" value="NZ_JABANE010000008.1"/>
</dbReference>
<accession>A0A7X9RSG5</accession>
<name>A0A7X9RSG5_9BACT</name>
<gene>
    <name evidence="1" type="ORF">HHU12_04395</name>
</gene>
<evidence type="ECO:0000313" key="2">
    <source>
        <dbReference type="Proteomes" id="UP000576082"/>
    </source>
</evidence>
<evidence type="ECO:0008006" key="3">
    <source>
        <dbReference type="Google" id="ProtNLM"/>
    </source>
</evidence>
<organism evidence="1 2">
    <name type="scientific">Flammeovirga aprica JL-4</name>
    <dbReference type="NCBI Taxonomy" id="694437"/>
    <lineage>
        <taxon>Bacteria</taxon>
        <taxon>Pseudomonadati</taxon>
        <taxon>Bacteroidota</taxon>
        <taxon>Cytophagia</taxon>
        <taxon>Cytophagales</taxon>
        <taxon>Flammeovirgaceae</taxon>
        <taxon>Flammeovirga</taxon>
    </lineage>
</organism>
<comment type="caution">
    <text evidence="1">The sequence shown here is derived from an EMBL/GenBank/DDBJ whole genome shotgun (WGS) entry which is preliminary data.</text>
</comment>